<dbReference type="InterPro" id="IPR008984">
    <property type="entry name" value="SMAD_FHA_dom_sf"/>
</dbReference>
<dbReference type="Ensembl" id="ENSUPAT00010026680.1">
    <property type="protein sequence ID" value="ENSUPAP00010023446.1"/>
    <property type="gene ID" value="ENSUPAG00010018567.1"/>
</dbReference>
<protein>
    <submittedName>
        <fullName evidence="2">Centrosomal protein 170</fullName>
    </submittedName>
</protein>
<dbReference type="InterPro" id="IPR051176">
    <property type="entry name" value="Cent_Immune-Sig_Mod"/>
</dbReference>
<dbReference type="PROSITE" id="PS50006">
    <property type="entry name" value="FHA_DOMAIN"/>
    <property type="match status" value="1"/>
</dbReference>
<name>A0A8D2IBY7_UROPR</name>
<evidence type="ECO:0000259" key="1">
    <source>
        <dbReference type="PROSITE" id="PS50006"/>
    </source>
</evidence>
<dbReference type="PANTHER" id="PTHR15715">
    <property type="entry name" value="CENTROSOMAL PROTEIN OF 170 KDA"/>
    <property type="match status" value="1"/>
</dbReference>
<dbReference type="Proteomes" id="UP000694417">
    <property type="component" value="Unplaced"/>
</dbReference>
<dbReference type="PANTHER" id="PTHR15715:SF17">
    <property type="entry name" value="CENTROSOMAL PROTEIN OF 170 KDA"/>
    <property type="match status" value="1"/>
</dbReference>
<dbReference type="SMART" id="SM00240">
    <property type="entry name" value="FHA"/>
    <property type="match status" value="1"/>
</dbReference>
<proteinExistence type="predicted"/>
<dbReference type="Gene3D" id="2.60.200.20">
    <property type="match status" value="1"/>
</dbReference>
<reference evidence="2" key="2">
    <citation type="submission" date="2025-09" db="UniProtKB">
        <authorList>
            <consortium name="Ensembl"/>
        </authorList>
    </citation>
    <scope>IDENTIFICATION</scope>
</reference>
<organism evidence="2 3">
    <name type="scientific">Urocitellus parryii</name>
    <name type="common">Arctic ground squirrel</name>
    <name type="synonym">Spermophilus parryii</name>
    <dbReference type="NCBI Taxonomy" id="9999"/>
    <lineage>
        <taxon>Eukaryota</taxon>
        <taxon>Metazoa</taxon>
        <taxon>Chordata</taxon>
        <taxon>Craniata</taxon>
        <taxon>Vertebrata</taxon>
        <taxon>Euteleostomi</taxon>
        <taxon>Mammalia</taxon>
        <taxon>Eutheria</taxon>
        <taxon>Euarchontoglires</taxon>
        <taxon>Glires</taxon>
        <taxon>Rodentia</taxon>
        <taxon>Sciuromorpha</taxon>
        <taxon>Sciuridae</taxon>
        <taxon>Xerinae</taxon>
        <taxon>Marmotini</taxon>
        <taxon>Urocitellus</taxon>
    </lineage>
</organism>
<sequence length="153" mass="18381">MSLTSWFLVSSGGTRHRLPREMIFVGRDDCELMLQSRSVDKQHAVINYDASTDEHLVKDLGSLNGTFVNDIRIPEQSYITLKLEDKLRFGYDILIRFCEFIQFIKKYLLWCKLTFLRHRNSQYRYARNLYSMTSYTKILDVLKIYFFSYYFCF</sequence>
<reference evidence="2" key="1">
    <citation type="submission" date="2025-08" db="UniProtKB">
        <authorList>
            <consortium name="Ensembl"/>
        </authorList>
    </citation>
    <scope>IDENTIFICATION</scope>
</reference>
<dbReference type="GeneTree" id="ENSGT00940000155103"/>
<gene>
    <name evidence="2" type="primary">CEP170</name>
</gene>
<dbReference type="AlphaFoldDB" id="A0A8D2IBY7"/>
<evidence type="ECO:0000313" key="3">
    <source>
        <dbReference type="Proteomes" id="UP000694417"/>
    </source>
</evidence>
<evidence type="ECO:0000313" key="2">
    <source>
        <dbReference type="Ensembl" id="ENSUPAP00010023446.1"/>
    </source>
</evidence>
<dbReference type="GO" id="GO:0005814">
    <property type="term" value="C:centriole"/>
    <property type="evidence" value="ECO:0007669"/>
    <property type="project" value="TreeGrafter"/>
</dbReference>
<dbReference type="Pfam" id="PF00498">
    <property type="entry name" value="FHA"/>
    <property type="match status" value="1"/>
</dbReference>
<dbReference type="SUPFAM" id="SSF49879">
    <property type="entry name" value="SMAD/FHA domain"/>
    <property type="match status" value="1"/>
</dbReference>
<accession>A0A8D2IBY7</accession>
<feature type="domain" description="FHA" evidence="1">
    <location>
        <begin position="23"/>
        <end position="73"/>
    </location>
</feature>
<keyword evidence="3" id="KW-1185">Reference proteome</keyword>
<dbReference type="InterPro" id="IPR000253">
    <property type="entry name" value="FHA_dom"/>
</dbReference>